<dbReference type="Proteomes" id="UP000017836">
    <property type="component" value="Unassembled WGS sequence"/>
</dbReference>
<dbReference type="Gramene" id="ERN18416">
    <property type="protein sequence ID" value="ERN18416"/>
    <property type="gene ID" value="AMTR_s00573p00014840"/>
</dbReference>
<dbReference type="SUPFAM" id="SSF54768">
    <property type="entry name" value="dsRNA-binding domain-like"/>
    <property type="match status" value="1"/>
</dbReference>
<evidence type="ECO:0000313" key="1">
    <source>
        <dbReference type="EMBL" id="ERN18416.1"/>
    </source>
</evidence>
<dbReference type="AlphaFoldDB" id="U5CYJ4"/>
<evidence type="ECO:0000313" key="2">
    <source>
        <dbReference type="Proteomes" id="UP000017836"/>
    </source>
</evidence>
<dbReference type="EMBL" id="KI392168">
    <property type="protein sequence ID" value="ERN18416.1"/>
    <property type="molecule type" value="Genomic_DNA"/>
</dbReference>
<organism evidence="1 2">
    <name type="scientific">Amborella trichopoda</name>
    <dbReference type="NCBI Taxonomy" id="13333"/>
    <lineage>
        <taxon>Eukaryota</taxon>
        <taxon>Viridiplantae</taxon>
        <taxon>Streptophyta</taxon>
        <taxon>Embryophyta</taxon>
        <taxon>Tracheophyta</taxon>
        <taxon>Spermatophyta</taxon>
        <taxon>Magnoliopsida</taxon>
        <taxon>Amborellales</taxon>
        <taxon>Amborellaceae</taxon>
        <taxon>Amborella</taxon>
    </lineage>
</organism>
<sequence>MASNSYGTTSIPIILVPPPYGEMPFISKAEEVFSKTEVFYLRFDHLMKDKLQVWFDYEPLQVPLDLVCSTLEVVNAKLTKIEDTIQRIVRDFEAVEDGLDELRSSVHRPQEILMVGGEPLRQYTVRSYGPPRAMVFQAMVIVHGRTFHGEASRTKKDVEKSATREALIFIDLLPTFADMLSDTLRENEGLRQCQAKLLVALDASRSIFGRAERGLLNVRNAMQAHESMNW</sequence>
<protein>
    <recommendedName>
        <fullName evidence="3">DRBM domain-containing protein</fullName>
    </recommendedName>
</protein>
<name>U5CYJ4_AMBTC</name>
<dbReference type="Gene3D" id="3.30.160.20">
    <property type="match status" value="1"/>
</dbReference>
<keyword evidence="2" id="KW-1185">Reference proteome</keyword>
<proteinExistence type="predicted"/>
<gene>
    <name evidence="1" type="ORF">AMTR_s00573p00014840</name>
</gene>
<accession>U5CYJ4</accession>
<evidence type="ECO:0008006" key="3">
    <source>
        <dbReference type="Google" id="ProtNLM"/>
    </source>
</evidence>
<reference evidence="2" key="1">
    <citation type="journal article" date="2013" name="Science">
        <title>The Amborella genome and the evolution of flowering plants.</title>
        <authorList>
            <consortium name="Amborella Genome Project"/>
        </authorList>
    </citation>
    <scope>NUCLEOTIDE SEQUENCE [LARGE SCALE GENOMIC DNA]</scope>
</reference>
<dbReference type="HOGENOM" id="CLU_1322501_0_0_1"/>